<dbReference type="EMBL" id="JAWDGP010000304">
    <property type="protein sequence ID" value="KAK3801522.1"/>
    <property type="molecule type" value="Genomic_DNA"/>
</dbReference>
<proteinExistence type="predicted"/>
<protein>
    <submittedName>
        <fullName evidence="2">Uncharacterized protein</fullName>
    </submittedName>
</protein>
<gene>
    <name evidence="2" type="ORF">RRG08_066712</name>
</gene>
<name>A0AAE1BAA6_9GAST</name>
<feature type="compositionally biased region" description="Basic and acidic residues" evidence="1">
    <location>
        <begin position="178"/>
        <end position="187"/>
    </location>
</feature>
<organism evidence="2 3">
    <name type="scientific">Elysia crispata</name>
    <name type="common">lettuce slug</name>
    <dbReference type="NCBI Taxonomy" id="231223"/>
    <lineage>
        <taxon>Eukaryota</taxon>
        <taxon>Metazoa</taxon>
        <taxon>Spiralia</taxon>
        <taxon>Lophotrochozoa</taxon>
        <taxon>Mollusca</taxon>
        <taxon>Gastropoda</taxon>
        <taxon>Heterobranchia</taxon>
        <taxon>Euthyneura</taxon>
        <taxon>Panpulmonata</taxon>
        <taxon>Sacoglossa</taxon>
        <taxon>Placobranchoidea</taxon>
        <taxon>Plakobranchidae</taxon>
        <taxon>Elysia</taxon>
    </lineage>
</organism>
<dbReference type="AlphaFoldDB" id="A0AAE1BAA6"/>
<feature type="compositionally biased region" description="Polar residues" evidence="1">
    <location>
        <begin position="188"/>
        <end position="197"/>
    </location>
</feature>
<comment type="caution">
    <text evidence="2">The sequence shown here is derived from an EMBL/GenBank/DDBJ whole genome shotgun (WGS) entry which is preliminary data.</text>
</comment>
<reference evidence="2" key="1">
    <citation type="journal article" date="2023" name="G3 (Bethesda)">
        <title>A reference genome for the long-term kleptoplast-retaining sea slug Elysia crispata morphotype clarki.</title>
        <authorList>
            <person name="Eastman K.E."/>
            <person name="Pendleton A.L."/>
            <person name="Shaikh M.A."/>
            <person name="Suttiyut T."/>
            <person name="Ogas R."/>
            <person name="Tomko P."/>
            <person name="Gavelis G."/>
            <person name="Widhalm J.R."/>
            <person name="Wisecaver J.H."/>
        </authorList>
    </citation>
    <scope>NUCLEOTIDE SEQUENCE</scope>
    <source>
        <strain evidence="2">ECLA1</strain>
    </source>
</reference>
<evidence type="ECO:0000313" key="2">
    <source>
        <dbReference type="EMBL" id="KAK3801522.1"/>
    </source>
</evidence>
<keyword evidence="3" id="KW-1185">Reference proteome</keyword>
<sequence length="197" mass="22406">MRCQESSRSRACWVKGQSKMVKWLRVPGTCLLGLSVVRWVTPLASSSREQWSVVVSGQSKLLRFLRCEGGPWPDGQPSVHDVGSRTASLARSPFYHLLKWRGSDEHTQHCKQLYVVAFSGPNLTANFPREKTPNCVFTSSPAAPEENISIYWWMEQVFKVLEISCETERPMTVNNKISQDRTPDDRQQQNIPGQNAR</sequence>
<evidence type="ECO:0000256" key="1">
    <source>
        <dbReference type="SAM" id="MobiDB-lite"/>
    </source>
</evidence>
<evidence type="ECO:0000313" key="3">
    <source>
        <dbReference type="Proteomes" id="UP001283361"/>
    </source>
</evidence>
<feature type="region of interest" description="Disordered" evidence="1">
    <location>
        <begin position="173"/>
        <end position="197"/>
    </location>
</feature>
<accession>A0AAE1BAA6</accession>
<dbReference type="Proteomes" id="UP001283361">
    <property type="component" value="Unassembled WGS sequence"/>
</dbReference>